<protein>
    <recommendedName>
        <fullName evidence="1">RNA-directed DNA polymerase</fullName>
        <ecNumber evidence="1">2.7.7.49</ecNumber>
    </recommendedName>
</protein>
<dbReference type="EMBL" id="JAWQEG010000216">
    <property type="protein sequence ID" value="KAK3893289.1"/>
    <property type="molecule type" value="Genomic_DNA"/>
</dbReference>
<organism evidence="4 5">
    <name type="scientific">Petrolisthes cinctipes</name>
    <name type="common">Flat porcelain crab</name>
    <dbReference type="NCBI Taxonomy" id="88211"/>
    <lineage>
        <taxon>Eukaryota</taxon>
        <taxon>Metazoa</taxon>
        <taxon>Ecdysozoa</taxon>
        <taxon>Arthropoda</taxon>
        <taxon>Crustacea</taxon>
        <taxon>Multicrustacea</taxon>
        <taxon>Malacostraca</taxon>
        <taxon>Eumalacostraca</taxon>
        <taxon>Eucarida</taxon>
        <taxon>Decapoda</taxon>
        <taxon>Pleocyemata</taxon>
        <taxon>Anomura</taxon>
        <taxon>Galatheoidea</taxon>
        <taxon>Porcellanidae</taxon>
        <taxon>Petrolisthes</taxon>
    </lineage>
</organism>
<dbReference type="Gene3D" id="1.10.340.70">
    <property type="match status" value="1"/>
</dbReference>
<evidence type="ECO:0000259" key="3">
    <source>
        <dbReference type="PROSITE" id="PS50994"/>
    </source>
</evidence>
<dbReference type="GO" id="GO:0003676">
    <property type="term" value="F:nucleic acid binding"/>
    <property type="evidence" value="ECO:0007669"/>
    <property type="project" value="InterPro"/>
</dbReference>
<evidence type="ECO:0000313" key="5">
    <source>
        <dbReference type="Proteomes" id="UP001286313"/>
    </source>
</evidence>
<dbReference type="Proteomes" id="UP001286313">
    <property type="component" value="Unassembled WGS sequence"/>
</dbReference>
<dbReference type="PANTHER" id="PTHR37984:SF15">
    <property type="entry name" value="INTEGRASE CATALYTIC DOMAIN-CONTAINING PROTEIN"/>
    <property type="match status" value="1"/>
</dbReference>
<dbReference type="InterPro" id="IPR050951">
    <property type="entry name" value="Retrovirus_Pol_polyprotein"/>
</dbReference>
<name>A0AAE1L1U6_PETCI</name>
<keyword evidence="5" id="KW-1185">Reference proteome</keyword>
<feature type="domain" description="Integrase catalytic" evidence="3">
    <location>
        <begin position="163"/>
        <end position="248"/>
    </location>
</feature>
<evidence type="ECO:0000256" key="2">
    <source>
        <dbReference type="SAM" id="MobiDB-lite"/>
    </source>
</evidence>
<dbReference type="Pfam" id="PF17921">
    <property type="entry name" value="Integrase_H2C2"/>
    <property type="match status" value="1"/>
</dbReference>
<feature type="compositionally biased region" description="Acidic residues" evidence="2">
    <location>
        <begin position="326"/>
        <end position="339"/>
    </location>
</feature>
<dbReference type="InterPro" id="IPR012337">
    <property type="entry name" value="RNaseH-like_sf"/>
</dbReference>
<dbReference type="PROSITE" id="PS50994">
    <property type="entry name" value="INTEGRASE"/>
    <property type="match status" value="1"/>
</dbReference>
<dbReference type="EC" id="2.7.7.49" evidence="1"/>
<comment type="caution">
    <text evidence="4">The sequence shown here is derived from an EMBL/GenBank/DDBJ whole genome shotgun (WGS) entry which is preliminary data.</text>
</comment>
<dbReference type="AlphaFoldDB" id="A0AAE1L1U6"/>
<dbReference type="InterPro" id="IPR041588">
    <property type="entry name" value="Integrase_H2C2"/>
</dbReference>
<accession>A0AAE1L1U6</accession>
<dbReference type="InterPro" id="IPR001584">
    <property type="entry name" value="Integrase_cat-core"/>
</dbReference>
<dbReference type="SUPFAM" id="SSF53098">
    <property type="entry name" value="Ribonuclease H-like"/>
    <property type="match status" value="1"/>
</dbReference>
<evidence type="ECO:0000256" key="1">
    <source>
        <dbReference type="ARBA" id="ARBA00012493"/>
    </source>
</evidence>
<dbReference type="GO" id="GO:0015074">
    <property type="term" value="P:DNA integration"/>
    <property type="evidence" value="ECO:0007669"/>
    <property type="project" value="InterPro"/>
</dbReference>
<dbReference type="Pfam" id="PF00665">
    <property type="entry name" value="rve"/>
    <property type="match status" value="1"/>
</dbReference>
<proteinExistence type="predicted"/>
<dbReference type="PANTHER" id="PTHR37984">
    <property type="entry name" value="PROTEIN CBG26694"/>
    <property type="match status" value="1"/>
</dbReference>
<sequence>MRVIMVLVESCHRSKLGKIDQHNYEVQHCPGWIHGNADSLSRRPCEPECKECSKKEEHSKKCNRTAVTGLVSAEEDLWETHDGLVKYWQLVGPKKLRSKILNESHNQITSGHLGVKKTLSRLRQRFYWMGMHQDVEEWCRACDVCCAKKGPKKRGCAPIQLYQVGAPMERVAVDIAGPLPHTDKGNRYICVAMDYFTKWPEAYAIPDHEAATVAQVLVDQFFYCFGMPQELHSDQGRNFESAVFCESCWRQCLALQSSTEEGTVTKAAEPLGRAIYCVGPPVRLNVPDRGGRKSNPRVVHVNRLWQYHGTGQYSWEGSEESCSLADEDVEEDIGVEVQEDGGGLPRKVDQQED</sequence>
<dbReference type="InterPro" id="IPR036397">
    <property type="entry name" value="RNaseH_sf"/>
</dbReference>
<dbReference type="GO" id="GO:0003964">
    <property type="term" value="F:RNA-directed DNA polymerase activity"/>
    <property type="evidence" value="ECO:0007669"/>
    <property type="project" value="UniProtKB-EC"/>
</dbReference>
<evidence type="ECO:0000313" key="4">
    <source>
        <dbReference type="EMBL" id="KAK3893289.1"/>
    </source>
</evidence>
<dbReference type="FunFam" id="1.10.340.70:FF:000001">
    <property type="entry name" value="Retrovirus-related Pol polyprotein from transposon gypsy-like Protein"/>
    <property type="match status" value="1"/>
</dbReference>
<reference evidence="4" key="1">
    <citation type="submission" date="2023-10" db="EMBL/GenBank/DDBJ databases">
        <title>Genome assemblies of two species of porcelain crab, Petrolisthes cinctipes and Petrolisthes manimaculis (Anomura: Porcellanidae).</title>
        <authorList>
            <person name="Angst P."/>
        </authorList>
    </citation>
    <scope>NUCLEOTIDE SEQUENCE</scope>
    <source>
        <strain evidence="4">PB745_01</strain>
        <tissue evidence="4">Gill</tissue>
    </source>
</reference>
<feature type="region of interest" description="Disordered" evidence="2">
    <location>
        <begin position="326"/>
        <end position="353"/>
    </location>
</feature>
<gene>
    <name evidence="4" type="ORF">Pcinc_002845</name>
</gene>
<dbReference type="Gene3D" id="3.30.420.10">
    <property type="entry name" value="Ribonuclease H-like superfamily/Ribonuclease H"/>
    <property type="match status" value="1"/>
</dbReference>